<dbReference type="GO" id="GO:0006508">
    <property type="term" value="P:proteolysis"/>
    <property type="evidence" value="ECO:0007669"/>
    <property type="project" value="UniProtKB-KW"/>
</dbReference>
<evidence type="ECO:0000313" key="6">
    <source>
        <dbReference type="Proteomes" id="UP000578819"/>
    </source>
</evidence>
<dbReference type="Pfam" id="PF19290">
    <property type="entry name" value="PmbA_TldD_2nd"/>
    <property type="match status" value="1"/>
</dbReference>
<name>A0A7W7WRV9_9ACTN</name>
<dbReference type="Pfam" id="PF19289">
    <property type="entry name" value="PmbA_TldD_3rd"/>
    <property type="match status" value="1"/>
</dbReference>
<dbReference type="InterPro" id="IPR045569">
    <property type="entry name" value="Metalloprtase-TldD/E_C"/>
</dbReference>
<dbReference type="GO" id="GO:0008237">
    <property type="term" value="F:metallopeptidase activity"/>
    <property type="evidence" value="ECO:0007669"/>
    <property type="project" value="InterPro"/>
</dbReference>
<keyword evidence="6" id="KW-1185">Reference proteome</keyword>
<feature type="domain" description="Metalloprotease TldD/E C-terminal" evidence="3">
    <location>
        <begin position="224"/>
        <end position="446"/>
    </location>
</feature>
<protein>
    <submittedName>
        <fullName evidence="5">Putative Zn-dependent protease</fullName>
    </submittedName>
</protein>
<dbReference type="SUPFAM" id="SSF111283">
    <property type="entry name" value="Putative modulator of DNA gyrase, PmbA/TldD"/>
    <property type="match status" value="1"/>
</dbReference>
<dbReference type="PANTHER" id="PTHR43666:SF1">
    <property type="entry name" value="CONSERVED PROTEIN"/>
    <property type="match status" value="1"/>
</dbReference>
<feature type="domain" description="Metalloprotease TldD/E N-terminal" evidence="2">
    <location>
        <begin position="25"/>
        <end position="93"/>
    </location>
</feature>
<dbReference type="InterPro" id="IPR002510">
    <property type="entry name" value="Metalloprtase-TldD/E_N"/>
</dbReference>
<dbReference type="InterPro" id="IPR045570">
    <property type="entry name" value="Metalloprtase-TldD/E_cen_dom"/>
</dbReference>
<proteinExistence type="inferred from homology"/>
<dbReference type="InterPro" id="IPR035068">
    <property type="entry name" value="TldD/PmbA_N"/>
</dbReference>
<organism evidence="5 6">
    <name type="scientific">Micromonospora polyrhachis</name>
    <dbReference type="NCBI Taxonomy" id="1282883"/>
    <lineage>
        <taxon>Bacteria</taxon>
        <taxon>Bacillati</taxon>
        <taxon>Actinomycetota</taxon>
        <taxon>Actinomycetes</taxon>
        <taxon>Micromonosporales</taxon>
        <taxon>Micromonosporaceae</taxon>
        <taxon>Micromonospora</taxon>
    </lineage>
</organism>
<dbReference type="AlphaFoldDB" id="A0A7W7WRV9"/>
<keyword evidence="5" id="KW-0378">Hydrolase</keyword>
<evidence type="ECO:0000259" key="2">
    <source>
        <dbReference type="Pfam" id="PF01523"/>
    </source>
</evidence>
<dbReference type="Pfam" id="PF01523">
    <property type="entry name" value="PmbA_TldD_1st"/>
    <property type="match status" value="1"/>
</dbReference>
<dbReference type="InterPro" id="IPR036059">
    <property type="entry name" value="TldD/PmbA_sf"/>
</dbReference>
<dbReference type="Gene3D" id="3.30.2290.10">
    <property type="entry name" value="PmbA/TldD superfamily"/>
    <property type="match status" value="1"/>
</dbReference>
<dbReference type="PANTHER" id="PTHR43666">
    <property type="entry name" value="TLDD PROTEIN"/>
    <property type="match status" value="1"/>
</dbReference>
<comment type="similarity">
    <text evidence="1">Belongs to the peptidase U62 family.</text>
</comment>
<keyword evidence="5" id="KW-0645">Protease</keyword>
<dbReference type="Proteomes" id="UP000578819">
    <property type="component" value="Unassembled WGS sequence"/>
</dbReference>
<evidence type="ECO:0000259" key="4">
    <source>
        <dbReference type="Pfam" id="PF19290"/>
    </source>
</evidence>
<dbReference type="RefSeq" id="WP_184536934.1">
    <property type="nucleotide sequence ID" value="NZ_JACHJW010000001.1"/>
</dbReference>
<dbReference type="EMBL" id="JACHJW010000001">
    <property type="protein sequence ID" value="MBB4961324.1"/>
    <property type="molecule type" value="Genomic_DNA"/>
</dbReference>
<gene>
    <name evidence="5" type="ORF">FHR38_005057</name>
</gene>
<evidence type="ECO:0000259" key="3">
    <source>
        <dbReference type="Pfam" id="PF19289"/>
    </source>
</evidence>
<evidence type="ECO:0000313" key="5">
    <source>
        <dbReference type="EMBL" id="MBB4961324.1"/>
    </source>
</evidence>
<evidence type="ECO:0000256" key="1">
    <source>
        <dbReference type="ARBA" id="ARBA00005836"/>
    </source>
</evidence>
<reference evidence="5 6" key="1">
    <citation type="submission" date="2020-08" db="EMBL/GenBank/DDBJ databases">
        <title>Sequencing the genomes of 1000 actinobacteria strains.</title>
        <authorList>
            <person name="Klenk H.-P."/>
        </authorList>
    </citation>
    <scope>NUCLEOTIDE SEQUENCE [LARGE SCALE GENOMIC DNA]</scope>
    <source>
        <strain evidence="5 6">DSM 45886</strain>
    </source>
</reference>
<comment type="caution">
    <text evidence="5">The sequence shown here is derived from an EMBL/GenBank/DDBJ whole genome shotgun (WGS) entry which is preliminary data.</text>
</comment>
<accession>A0A7W7WRV9</accession>
<feature type="domain" description="Metalloprotease TldD/E central" evidence="4">
    <location>
        <begin position="148"/>
        <end position="213"/>
    </location>
</feature>
<sequence length="451" mass="47221">MSRYGAERLFDLAVPVLGTDEADGVEVVLTRDRTALTRFADSRIHQNTDRSDGQARVRVVRDAPGGVRVGVASTNRLTPDGLREAARQATAIAAATRPAPHFGGLAAGGLAYPKAGRDDHGTADCPPQRRADIVGDLLRGLSVGVAGAGVVETTGSEMAVMNSHGVRAYHVGTRAMINILATGADSAGYAEGVASALDDLNPVVLARRADDKVRLGARPREVPPGDYPVVLESGATVVLLHRLAQAFAGRAVRDGSSPLAGRAGQQVCAPSVTLVDDPLSPLLPGSPFDAEGVPRRRTTLIERGVAGELTYDAATARAVGAKPTGHALLPPNPLSGQPTHLLMDGGDADLAELVGGVDRGLYVTRFHYTNLVHPVRSTVTGTTRDGTFLIEDGRIVGGVRNLRFTESVLAALTAVEAVGRDGEVVYERFFGDAYAPPLRLSSFQFTSTSTH</sequence>